<dbReference type="GO" id="GO:0043565">
    <property type="term" value="F:sequence-specific DNA binding"/>
    <property type="evidence" value="ECO:0007669"/>
    <property type="project" value="InterPro"/>
</dbReference>
<keyword evidence="2 5" id="KW-0238">DNA-binding</keyword>
<reference evidence="6 8" key="2">
    <citation type="submission" date="2023-11" db="EMBL/GenBank/DDBJ databases">
        <title>MicrobeMod: A computational toolkit for identifying prokaryotic methylation and restriction-modification with nanopore sequencing.</title>
        <authorList>
            <person name="Crits-Christoph A."/>
            <person name="Kang S.C."/>
            <person name="Lee H."/>
            <person name="Ostrov N."/>
        </authorList>
    </citation>
    <scope>NUCLEOTIDE SEQUENCE [LARGE SCALE GENOMIC DNA]</scope>
    <source>
        <strain evidence="6 8">ATCC 23090</strain>
    </source>
</reference>
<dbReference type="RefSeq" id="WP_072357435.1">
    <property type="nucleotide sequence ID" value="NZ_CP139972.1"/>
</dbReference>
<keyword evidence="3" id="KW-0804">Transcription</keyword>
<evidence type="ECO:0000256" key="3">
    <source>
        <dbReference type="ARBA" id="ARBA00023163"/>
    </source>
</evidence>
<dbReference type="STRING" id="1004.SAMN05661012_00947"/>
<dbReference type="InterPro" id="IPR053142">
    <property type="entry name" value="PchR_regulatory_protein"/>
</dbReference>
<dbReference type="SMART" id="SM00342">
    <property type="entry name" value="HTH_ARAC"/>
    <property type="match status" value="1"/>
</dbReference>
<evidence type="ECO:0000256" key="2">
    <source>
        <dbReference type="ARBA" id="ARBA00023125"/>
    </source>
</evidence>
<evidence type="ECO:0000313" key="5">
    <source>
        <dbReference type="EMBL" id="SFW27383.1"/>
    </source>
</evidence>
<evidence type="ECO:0000256" key="1">
    <source>
        <dbReference type="ARBA" id="ARBA00023015"/>
    </source>
</evidence>
<dbReference type="SUPFAM" id="SSF46689">
    <property type="entry name" value="Homeodomain-like"/>
    <property type="match status" value="1"/>
</dbReference>
<dbReference type="PANTHER" id="PTHR47893:SF1">
    <property type="entry name" value="REGULATORY PROTEIN PCHR"/>
    <property type="match status" value="1"/>
</dbReference>
<evidence type="ECO:0000259" key="4">
    <source>
        <dbReference type="PROSITE" id="PS01124"/>
    </source>
</evidence>
<evidence type="ECO:0000313" key="7">
    <source>
        <dbReference type="Proteomes" id="UP000183788"/>
    </source>
</evidence>
<dbReference type="OrthoDB" id="1156172at2"/>
<dbReference type="InterPro" id="IPR018062">
    <property type="entry name" value="HTH_AraC-typ_CS"/>
</dbReference>
<dbReference type="InterPro" id="IPR009057">
    <property type="entry name" value="Homeodomain-like_sf"/>
</dbReference>
<keyword evidence="1" id="KW-0805">Transcription regulation</keyword>
<name>A0A1K1MW98_9BACT</name>
<reference evidence="5 7" key="1">
    <citation type="submission" date="2016-11" db="EMBL/GenBank/DDBJ databases">
        <authorList>
            <person name="Jaros S."/>
            <person name="Januszkiewicz K."/>
            <person name="Wedrychowicz H."/>
        </authorList>
    </citation>
    <scope>NUCLEOTIDE SEQUENCE [LARGE SCALE GENOMIC DNA]</scope>
    <source>
        <strain evidence="5 7">DSM 784</strain>
    </source>
</reference>
<keyword evidence="8" id="KW-1185">Reference proteome</keyword>
<dbReference type="Pfam" id="PF12833">
    <property type="entry name" value="HTH_18"/>
    <property type="match status" value="1"/>
</dbReference>
<dbReference type="PROSITE" id="PS00041">
    <property type="entry name" value="HTH_ARAC_FAMILY_1"/>
    <property type="match status" value="1"/>
</dbReference>
<dbReference type="PROSITE" id="PS01124">
    <property type="entry name" value="HTH_ARAC_FAMILY_2"/>
    <property type="match status" value="1"/>
</dbReference>
<dbReference type="EMBL" id="CP140154">
    <property type="protein sequence ID" value="WQG91331.1"/>
    <property type="molecule type" value="Genomic_DNA"/>
</dbReference>
<protein>
    <submittedName>
        <fullName evidence="6">AraC family transcriptional regulator</fullName>
    </submittedName>
    <submittedName>
        <fullName evidence="5">AraC-type DNA-binding protein</fullName>
    </submittedName>
</protein>
<dbReference type="AlphaFoldDB" id="A0A1K1MW98"/>
<evidence type="ECO:0000313" key="6">
    <source>
        <dbReference type="EMBL" id="WQG91331.1"/>
    </source>
</evidence>
<dbReference type="EMBL" id="FPIZ01000002">
    <property type="protein sequence ID" value="SFW27383.1"/>
    <property type="molecule type" value="Genomic_DNA"/>
</dbReference>
<sequence length="326" mass="36595">MYFEFVPNPQFDFLASFANKFDLPLEGDRLVLPPVMGNGSIRRIALSPGLKLIVHHYRLKQDFVLNRIGIDGPNDLVSVIFHSNEDGASVNTGGTADPLSRSSAFAIQIASTDLNSQIRFPANTDIYFMVVGIMKDTLKELLMIKNPNPVVQTILNAAPGFLYYESMTVEIHKLLKQVTDAREDNDLGNFYQRVKVQELLYLVFEKLQKREAINHNIIHKDDAEKLSLIRTAILADLSVPPSLPELAKMAGFGETKMKDLFKQVFGDTIYNYYLQARMEEAAFLLKHGGLSVSETGYQLGFANLSHFGRLFEKYHGVKPKKYASGG</sequence>
<evidence type="ECO:0000313" key="8">
    <source>
        <dbReference type="Proteomes" id="UP001326715"/>
    </source>
</evidence>
<dbReference type="Proteomes" id="UP001326715">
    <property type="component" value="Chromosome"/>
</dbReference>
<dbReference type="Gene3D" id="1.10.10.60">
    <property type="entry name" value="Homeodomain-like"/>
    <property type="match status" value="1"/>
</dbReference>
<organism evidence="5 7">
    <name type="scientific">Chitinophaga sancti</name>
    <dbReference type="NCBI Taxonomy" id="1004"/>
    <lineage>
        <taxon>Bacteria</taxon>
        <taxon>Pseudomonadati</taxon>
        <taxon>Bacteroidota</taxon>
        <taxon>Chitinophagia</taxon>
        <taxon>Chitinophagales</taxon>
        <taxon>Chitinophagaceae</taxon>
        <taxon>Chitinophaga</taxon>
    </lineage>
</organism>
<dbReference type="GO" id="GO:0003700">
    <property type="term" value="F:DNA-binding transcription factor activity"/>
    <property type="evidence" value="ECO:0007669"/>
    <property type="project" value="InterPro"/>
</dbReference>
<gene>
    <name evidence="5" type="ORF">SAMN05661012_00947</name>
    <name evidence="6" type="ORF">SR876_07455</name>
</gene>
<dbReference type="Proteomes" id="UP000183788">
    <property type="component" value="Unassembled WGS sequence"/>
</dbReference>
<dbReference type="InterPro" id="IPR018060">
    <property type="entry name" value="HTH_AraC"/>
</dbReference>
<accession>A0A1K1MW98</accession>
<dbReference type="PANTHER" id="PTHR47893">
    <property type="entry name" value="REGULATORY PROTEIN PCHR"/>
    <property type="match status" value="1"/>
</dbReference>
<feature type="domain" description="HTH araC/xylS-type" evidence="4">
    <location>
        <begin position="227"/>
        <end position="325"/>
    </location>
</feature>
<proteinExistence type="predicted"/>